<evidence type="ECO:0000256" key="7">
    <source>
        <dbReference type="PROSITE-ProRule" id="PRU00182"/>
    </source>
</evidence>
<comment type="caution">
    <text evidence="11">The sequence shown here is derived from an EMBL/GenBank/DDBJ whole genome shotgun (WGS) entry which is preliminary data.</text>
</comment>
<keyword evidence="3 8" id="KW-0413">Isomerase</keyword>
<dbReference type="Pfam" id="PF00849">
    <property type="entry name" value="PseudoU_synth_2"/>
    <property type="match status" value="1"/>
</dbReference>
<evidence type="ECO:0000259" key="10">
    <source>
        <dbReference type="SMART" id="SM00363"/>
    </source>
</evidence>
<evidence type="ECO:0000256" key="4">
    <source>
        <dbReference type="ARBA" id="ARBA00036882"/>
    </source>
</evidence>
<dbReference type="InterPro" id="IPR020103">
    <property type="entry name" value="PsdUridine_synth_cat_dom_sf"/>
</dbReference>
<dbReference type="Pfam" id="PF01479">
    <property type="entry name" value="S4"/>
    <property type="match status" value="1"/>
</dbReference>
<evidence type="ECO:0000313" key="12">
    <source>
        <dbReference type="Proteomes" id="UP000541109"/>
    </source>
</evidence>
<dbReference type="EMBL" id="JACFXV010000048">
    <property type="protein sequence ID" value="MBA5777245.1"/>
    <property type="molecule type" value="Genomic_DNA"/>
</dbReference>
<dbReference type="AlphaFoldDB" id="A0A839ADN9"/>
<dbReference type="SUPFAM" id="SSF55174">
    <property type="entry name" value="Alpha-L RNA-binding motif"/>
    <property type="match status" value="1"/>
</dbReference>
<evidence type="ECO:0000256" key="8">
    <source>
        <dbReference type="RuleBase" id="RU362028"/>
    </source>
</evidence>
<dbReference type="Gene3D" id="3.30.2350.10">
    <property type="entry name" value="Pseudouridine synthase"/>
    <property type="match status" value="1"/>
</dbReference>
<dbReference type="PANTHER" id="PTHR21600:SF44">
    <property type="entry name" value="RIBOSOMAL LARGE SUBUNIT PSEUDOURIDINE SYNTHASE D"/>
    <property type="match status" value="1"/>
</dbReference>
<dbReference type="CDD" id="cd00165">
    <property type="entry name" value="S4"/>
    <property type="match status" value="1"/>
</dbReference>
<dbReference type="InterPro" id="IPR050188">
    <property type="entry name" value="RluA_PseudoU_synthase"/>
</dbReference>
<comment type="catalytic activity">
    <reaction evidence="8">
        <text>a uridine in RNA = a pseudouridine in RNA</text>
        <dbReference type="Rhea" id="RHEA:48348"/>
        <dbReference type="Rhea" id="RHEA-COMP:12068"/>
        <dbReference type="Rhea" id="RHEA-COMP:12069"/>
        <dbReference type="ChEBI" id="CHEBI:65314"/>
        <dbReference type="ChEBI" id="CHEBI:65315"/>
    </reaction>
</comment>
<name>A0A839ADN9_9HYPH</name>
<dbReference type="PROSITE" id="PS50889">
    <property type="entry name" value="S4"/>
    <property type="match status" value="1"/>
</dbReference>
<evidence type="ECO:0000256" key="5">
    <source>
        <dbReference type="ARBA" id="ARBA00056072"/>
    </source>
</evidence>
<dbReference type="NCBIfam" id="TIGR00005">
    <property type="entry name" value="rluA_subfam"/>
    <property type="match status" value="1"/>
</dbReference>
<evidence type="ECO:0000256" key="9">
    <source>
        <dbReference type="SAM" id="MobiDB-lite"/>
    </source>
</evidence>
<dbReference type="GO" id="GO:0000455">
    <property type="term" value="P:enzyme-directed rRNA pseudouridine synthesis"/>
    <property type="evidence" value="ECO:0007669"/>
    <property type="project" value="TreeGrafter"/>
</dbReference>
<dbReference type="InterPro" id="IPR036986">
    <property type="entry name" value="S4_RNA-bd_sf"/>
</dbReference>
<evidence type="ECO:0000256" key="3">
    <source>
        <dbReference type="ARBA" id="ARBA00023235"/>
    </source>
</evidence>
<dbReference type="EC" id="5.4.99.-" evidence="8"/>
<dbReference type="CDD" id="cd02869">
    <property type="entry name" value="PseudoU_synth_RluA_like"/>
    <property type="match status" value="1"/>
</dbReference>
<feature type="domain" description="RNA-binding S4" evidence="10">
    <location>
        <begin position="35"/>
        <end position="95"/>
    </location>
</feature>
<feature type="compositionally biased region" description="Acidic residues" evidence="9">
    <location>
        <begin position="1"/>
        <end position="15"/>
    </location>
</feature>
<dbReference type="GO" id="GO:0003723">
    <property type="term" value="F:RNA binding"/>
    <property type="evidence" value="ECO:0007669"/>
    <property type="project" value="UniProtKB-KW"/>
</dbReference>
<dbReference type="FunFam" id="3.30.2350.10:FF:000006">
    <property type="entry name" value="Pseudouridine synthase"/>
    <property type="match status" value="1"/>
</dbReference>
<keyword evidence="2 7" id="KW-0694">RNA-binding</keyword>
<evidence type="ECO:0000256" key="1">
    <source>
        <dbReference type="ARBA" id="ARBA00010876"/>
    </source>
</evidence>
<dbReference type="PROSITE" id="PS01129">
    <property type="entry name" value="PSI_RLU"/>
    <property type="match status" value="1"/>
</dbReference>
<comment type="catalytic activity">
    <reaction evidence="4">
        <text>uridine(1911/1915/1917) in 23S rRNA = pseudouridine(1911/1915/1917) in 23S rRNA</text>
        <dbReference type="Rhea" id="RHEA:42524"/>
        <dbReference type="Rhea" id="RHEA-COMP:10097"/>
        <dbReference type="Rhea" id="RHEA-COMP:10098"/>
        <dbReference type="ChEBI" id="CHEBI:65314"/>
        <dbReference type="ChEBI" id="CHEBI:65315"/>
        <dbReference type="EC" id="5.4.99.23"/>
    </reaction>
</comment>
<dbReference type="GO" id="GO:0160140">
    <property type="term" value="F:23S rRNA pseudouridine(1911/1915/1917) synthase activity"/>
    <property type="evidence" value="ECO:0007669"/>
    <property type="project" value="UniProtKB-EC"/>
</dbReference>
<keyword evidence="12" id="KW-1185">Reference proteome</keyword>
<feature type="active site" evidence="6">
    <location>
        <position position="160"/>
    </location>
</feature>
<comment type="function">
    <text evidence="5">Responsible for synthesis of pseudouridine from uracil at positions 1911, 1915 and 1917 in 23S ribosomal RNA.</text>
</comment>
<dbReference type="Proteomes" id="UP000541109">
    <property type="component" value="Unassembled WGS sequence"/>
</dbReference>
<dbReference type="PANTHER" id="PTHR21600">
    <property type="entry name" value="MITOCHONDRIAL RNA PSEUDOURIDINE SYNTHASE"/>
    <property type="match status" value="1"/>
</dbReference>
<dbReference type="InterPro" id="IPR006225">
    <property type="entry name" value="PsdUridine_synth_RluC/D"/>
</dbReference>
<dbReference type="InterPro" id="IPR006224">
    <property type="entry name" value="PsdUridine_synth_RluA-like_CS"/>
</dbReference>
<dbReference type="InterPro" id="IPR006145">
    <property type="entry name" value="PsdUridine_synth_RsuA/RluA"/>
</dbReference>
<protein>
    <recommendedName>
        <fullName evidence="8">Pseudouridine synthase</fullName>
        <ecNumber evidence="8">5.4.99.-</ecNumber>
    </recommendedName>
</protein>
<dbReference type="Gene3D" id="3.10.290.10">
    <property type="entry name" value="RNA-binding S4 domain"/>
    <property type="match status" value="1"/>
</dbReference>
<accession>A0A839ADN9</accession>
<proteinExistence type="inferred from homology"/>
<organism evidence="11 12">
    <name type="scientific">Stappia albiluteola</name>
    <dbReference type="NCBI Taxonomy" id="2758565"/>
    <lineage>
        <taxon>Bacteria</taxon>
        <taxon>Pseudomonadati</taxon>
        <taxon>Pseudomonadota</taxon>
        <taxon>Alphaproteobacteria</taxon>
        <taxon>Hyphomicrobiales</taxon>
        <taxon>Stappiaceae</taxon>
        <taxon>Stappia</taxon>
    </lineage>
</organism>
<evidence type="ECO:0000256" key="2">
    <source>
        <dbReference type="ARBA" id="ARBA00022884"/>
    </source>
</evidence>
<sequence length="349" mass="37306">MQDNSPDDFDFEGEDTSPSGAERVEVTVASGEAGERLDQFLTRHAGQLSRNRVQNLIKSGHASVGGRTIVEPKYRVNEGEAVALSVPEAAPAEPQAENIPLNVVYEDAHLIVIDKPAGLVVHPGAGNWTGTLVNALIAHCGDSLSGIGGVRRPGIVHRLDKDTTGLLVVAKTDLAHQALAAQFADHGRSGPLERAYSALVWGAPSALKGTVDAALARSTANRQKIAVMRTGGRHAVTHWQVVRRFGPADKEPLASLMTCRLETGRTHQIRVHMAHIGHPLIGDKDYGAGFRTKSARLGEPARALVEGFSRQALHAGLLAFEHPESGEVMRFESPLPEDFSSLVNALENA</sequence>
<dbReference type="SMART" id="SM00363">
    <property type="entry name" value="S4"/>
    <property type="match status" value="1"/>
</dbReference>
<evidence type="ECO:0000256" key="6">
    <source>
        <dbReference type="PIRSR" id="PIRSR606225-1"/>
    </source>
</evidence>
<evidence type="ECO:0000313" key="11">
    <source>
        <dbReference type="EMBL" id="MBA5777245.1"/>
    </source>
</evidence>
<feature type="region of interest" description="Disordered" evidence="9">
    <location>
        <begin position="1"/>
        <end position="23"/>
    </location>
</feature>
<comment type="similarity">
    <text evidence="1 8">Belongs to the pseudouridine synthase RluA family.</text>
</comment>
<gene>
    <name evidence="11" type="ORF">H2509_08910</name>
</gene>
<dbReference type="RefSeq" id="WP_182164450.1">
    <property type="nucleotide sequence ID" value="NZ_JACFXV010000048.1"/>
</dbReference>
<dbReference type="SUPFAM" id="SSF55120">
    <property type="entry name" value="Pseudouridine synthase"/>
    <property type="match status" value="1"/>
</dbReference>
<reference evidence="11 12" key="1">
    <citation type="submission" date="2020-07" db="EMBL/GenBank/DDBJ databases">
        <title>Stappia sp., F7233, whole genome shotgun sequencing project.</title>
        <authorList>
            <person name="Jiang S."/>
            <person name="Liu Z.W."/>
            <person name="Du Z.J."/>
        </authorList>
    </citation>
    <scope>NUCLEOTIDE SEQUENCE [LARGE SCALE GENOMIC DNA]</scope>
    <source>
        <strain evidence="11 12">F7233</strain>
    </source>
</reference>
<dbReference type="InterPro" id="IPR002942">
    <property type="entry name" value="S4_RNA-bd"/>
</dbReference>